<organism evidence="3 4">
    <name type="scientific">Nocardia bovistercoris</name>
    <dbReference type="NCBI Taxonomy" id="2785916"/>
    <lineage>
        <taxon>Bacteria</taxon>
        <taxon>Bacillati</taxon>
        <taxon>Actinomycetota</taxon>
        <taxon>Actinomycetes</taxon>
        <taxon>Mycobacteriales</taxon>
        <taxon>Nocardiaceae</taxon>
        <taxon>Nocardia</taxon>
    </lineage>
</organism>
<feature type="region of interest" description="Disordered" evidence="1">
    <location>
        <begin position="1"/>
        <end position="23"/>
    </location>
</feature>
<evidence type="ECO:0000313" key="3">
    <source>
        <dbReference type="EMBL" id="MBH0777394.1"/>
    </source>
</evidence>
<evidence type="ECO:0000256" key="1">
    <source>
        <dbReference type="SAM" id="MobiDB-lite"/>
    </source>
</evidence>
<comment type="caution">
    <text evidence="3">The sequence shown here is derived from an EMBL/GenBank/DDBJ whole genome shotgun (WGS) entry which is preliminary data.</text>
</comment>
<dbReference type="EMBL" id="JADMLG010000005">
    <property type="protein sequence ID" value="MBH0777394.1"/>
    <property type="molecule type" value="Genomic_DNA"/>
</dbReference>
<reference evidence="3" key="1">
    <citation type="submission" date="2020-11" db="EMBL/GenBank/DDBJ databases">
        <title>Nocardia NEAU-351.nov., a novel actinomycete isolated from the cow dung.</title>
        <authorList>
            <person name="Zhang X."/>
        </authorList>
    </citation>
    <scope>NUCLEOTIDE SEQUENCE</scope>
    <source>
        <strain evidence="3">NEAU-351</strain>
    </source>
</reference>
<evidence type="ECO:0000313" key="4">
    <source>
        <dbReference type="Proteomes" id="UP000655751"/>
    </source>
</evidence>
<dbReference type="Proteomes" id="UP000655751">
    <property type="component" value="Unassembled WGS sequence"/>
</dbReference>
<keyword evidence="4" id="KW-1185">Reference proteome</keyword>
<name>A0A931N302_9NOCA</name>
<sequence>MNTSPHHPRREYPGYPADESEYASSEFVPGSEQVDSTMMAVLKLVGVFVVIGVAIFLARNYFGAGSAQADIGRCAKLSGSAAEAEIEFRDCRDADASYVVAQRLDGSDADCASTDYTGYFQTGDDAFTLCLRLNIVEGDCVNGTLSGAIAKVACTAAADFRVDRIVRGTADRAACGAAPESEDKSLVYPKPDPMTLCLVRRH</sequence>
<protein>
    <submittedName>
        <fullName evidence="3">Uncharacterized protein</fullName>
    </submittedName>
</protein>
<dbReference type="RefSeq" id="WP_196149740.1">
    <property type="nucleotide sequence ID" value="NZ_JADMLG010000005.1"/>
</dbReference>
<keyword evidence="2" id="KW-0472">Membrane</keyword>
<evidence type="ECO:0000256" key="2">
    <source>
        <dbReference type="SAM" id="Phobius"/>
    </source>
</evidence>
<feature type="transmembrane region" description="Helical" evidence="2">
    <location>
        <begin position="38"/>
        <end position="58"/>
    </location>
</feature>
<keyword evidence="2" id="KW-1133">Transmembrane helix</keyword>
<dbReference type="AlphaFoldDB" id="A0A931N302"/>
<keyword evidence="2" id="KW-0812">Transmembrane</keyword>
<proteinExistence type="predicted"/>
<accession>A0A931N302</accession>
<gene>
    <name evidence="3" type="ORF">IT779_14005</name>
</gene>